<evidence type="ECO:0000256" key="7">
    <source>
        <dbReference type="ARBA" id="ARBA00023211"/>
    </source>
</evidence>
<reference evidence="11" key="1">
    <citation type="submission" date="2016-04" db="EMBL/GenBank/DDBJ databases">
        <title>Draft genome sequence of Paludibacter jiangxiensis strain NM7.</title>
        <authorList>
            <person name="Qiu Y."/>
            <person name="Matsuura N."/>
            <person name="Ohashi A."/>
            <person name="Tourlousse M.D."/>
            <person name="Sekiguchi Y."/>
        </authorList>
    </citation>
    <scope>NUCLEOTIDE SEQUENCE [LARGE SCALE GENOMIC DNA]</scope>
    <source>
        <strain evidence="11">NM7</strain>
    </source>
</reference>
<dbReference type="EMBL" id="BDCR01000004">
    <property type="protein sequence ID" value="GAT63581.1"/>
    <property type="molecule type" value="Genomic_DNA"/>
</dbReference>
<reference evidence="11" key="2">
    <citation type="journal article" date="2017" name="Genome Announc.">
        <title>Draft genome sequence of Paludibacter jiangxiensis NM7(T), a propionate-producing fermentative bacterium.</title>
        <authorList>
            <person name="Qiu Y.-L."/>
            <person name="Tourlousse D.M."/>
            <person name="Matsuura N."/>
            <person name="Ohashi A."/>
            <person name="Sekiguchi Y."/>
        </authorList>
    </citation>
    <scope>NUCLEOTIDE SEQUENCE [LARGE SCALE GENOMIC DNA]</scope>
    <source>
        <strain evidence="11">NM7</strain>
    </source>
</reference>
<keyword evidence="7 9" id="KW-0464">Manganese</keyword>
<dbReference type="PANTHER" id="PTHR30387:SF2">
    <property type="entry name" value="MANNONATE DEHYDRATASE"/>
    <property type="match status" value="1"/>
</dbReference>
<dbReference type="SUPFAM" id="SSF51658">
    <property type="entry name" value="Xylose isomerase-like"/>
    <property type="match status" value="1"/>
</dbReference>
<evidence type="ECO:0000256" key="3">
    <source>
        <dbReference type="ARBA" id="ARBA00004892"/>
    </source>
</evidence>
<dbReference type="PIRSF" id="PIRSF016049">
    <property type="entry name" value="Man_dehyd"/>
    <property type="match status" value="1"/>
</dbReference>
<comment type="pathway">
    <text evidence="3 9">Carbohydrate metabolism; pentose and glucuronate interconversion.</text>
</comment>
<dbReference type="GO" id="GO:0030145">
    <property type="term" value="F:manganese ion binding"/>
    <property type="evidence" value="ECO:0007669"/>
    <property type="project" value="TreeGrafter"/>
</dbReference>
<proteinExistence type="inferred from homology"/>
<dbReference type="GO" id="GO:0008927">
    <property type="term" value="F:mannonate dehydratase activity"/>
    <property type="evidence" value="ECO:0007669"/>
    <property type="project" value="UniProtKB-UniRule"/>
</dbReference>
<comment type="function">
    <text evidence="2 9">Catalyzes the dehydration of D-mannonate.</text>
</comment>
<evidence type="ECO:0000256" key="4">
    <source>
        <dbReference type="ARBA" id="ARBA00007389"/>
    </source>
</evidence>
<dbReference type="GO" id="GO:0042840">
    <property type="term" value="P:D-glucuronate catabolic process"/>
    <property type="evidence" value="ECO:0007669"/>
    <property type="project" value="TreeGrafter"/>
</dbReference>
<dbReference type="EC" id="4.2.1.8" evidence="5 9"/>
<dbReference type="NCBIfam" id="NF003027">
    <property type="entry name" value="PRK03906.1"/>
    <property type="match status" value="1"/>
</dbReference>
<evidence type="ECO:0000313" key="11">
    <source>
        <dbReference type="Proteomes" id="UP000076586"/>
    </source>
</evidence>
<comment type="cofactor">
    <cofactor evidence="9">
        <name>Fe(2+)</name>
        <dbReference type="ChEBI" id="CHEBI:29033"/>
    </cofactor>
    <cofactor evidence="9">
        <name>Mn(2+)</name>
        <dbReference type="ChEBI" id="CHEBI:29035"/>
    </cofactor>
</comment>
<evidence type="ECO:0000256" key="2">
    <source>
        <dbReference type="ARBA" id="ARBA00002713"/>
    </source>
</evidence>
<dbReference type="InterPro" id="IPR036237">
    <property type="entry name" value="Xyl_isomerase-like_sf"/>
</dbReference>
<dbReference type="GO" id="GO:0008198">
    <property type="term" value="F:ferrous iron binding"/>
    <property type="evidence" value="ECO:0007669"/>
    <property type="project" value="TreeGrafter"/>
</dbReference>
<dbReference type="AlphaFoldDB" id="A0A171AE30"/>
<gene>
    <name evidence="9" type="primary">uxuA</name>
    <name evidence="10" type="ORF">PJIAN_4120</name>
</gene>
<comment type="catalytic activity">
    <reaction evidence="1 9">
        <text>D-mannonate = 2-dehydro-3-deoxy-D-gluconate + H2O</text>
        <dbReference type="Rhea" id="RHEA:20097"/>
        <dbReference type="ChEBI" id="CHEBI:15377"/>
        <dbReference type="ChEBI" id="CHEBI:17767"/>
        <dbReference type="ChEBI" id="CHEBI:57990"/>
        <dbReference type="EC" id="4.2.1.8"/>
    </reaction>
</comment>
<dbReference type="NCBIfam" id="TIGR00695">
    <property type="entry name" value="uxuA"/>
    <property type="match status" value="1"/>
</dbReference>
<keyword evidence="8 9" id="KW-0456">Lyase</keyword>
<sequence>MIYGFEQSMRWYGPKDTVTLQDIRQSGCTAVVSSLHHIPTGEVWSVEEIQKYKKVIEDAGLAWHVVESVNVHEDIKRRTGNYLQYIENYKTTLRNLAQCGVDVVTYNFMPVLDWVRTDLSYTLADGSKAMYFDRYAFLAFDVFVLQRQGAREELSDEDFEQVKKRYESMTDEDMNRILSVILSGIPGEGKAFTVEYVLEQLAKYKDFDANKMREHLILFLKEVIPVAEEVGVKMAIHPDDPPFPILGLPRIASREEDYAALAEAVPSTANGICFCTGSLSVRRENDLVKMSQRFADRIHFVHLRSTEWIDDNRFFEANHLEGSVNMFGVMSSFIETMQKRQISLPLRPDHGHQMLDDLAKPQIFYGYSLLGRMKGLAELRGLEMGIAKSLYPSK</sequence>
<keyword evidence="6 9" id="KW-0408">Iron</keyword>
<name>A0A171AE30_9BACT</name>
<evidence type="ECO:0000256" key="1">
    <source>
        <dbReference type="ARBA" id="ARBA00001794"/>
    </source>
</evidence>
<organism evidence="10 11">
    <name type="scientific">Paludibacter jiangxiensis</name>
    <dbReference type="NCBI Taxonomy" id="681398"/>
    <lineage>
        <taxon>Bacteria</taxon>
        <taxon>Pseudomonadati</taxon>
        <taxon>Bacteroidota</taxon>
        <taxon>Bacteroidia</taxon>
        <taxon>Bacteroidales</taxon>
        <taxon>Paludibacteraceae</taxon>
        <taxon>Paludibacter</taxon>
    </lineage>
</organism>
<dbReference type="InterPro" id="IPR004628">
    <property type="entry name" value="Man_deHydtase"/>
</dbReference>
<dbReference type="UniPathway" id="UPA00246"/>
<dbReference type="STRING" id="681398.PJIAN_4120"/>
<evidence type="ECO:0000256" key="6">
    <source>
        <dbReference type="ARBA" id="ARBA00023004"/>
    </source>
</evidence>
<dbReference type="PANTHER" id="PTHR30387">
    <property type="entry name" value="MANNONATE DEHYDRATASE"/>
    <property type="match status" value="1"/>
</dbReference>
<accession>A0A171AE30</accession>
<evidence type="ECO:0000256" key="9">
    <source>
        <dbReference type="HAMAP-Rule" id="MF_00106"/>
    </source>
</evidence>
<keyword evidence="11" id="KW-1185">Reference proteome</keyword>
<evidence type="ECO:0000256" key="8">
    <source>
        <dbReference type="ARBA" id="ARBA00023239"/>
    </source>
</evidence>
<dbReference type="Proteomes" id="UP000076586">
    <property type="component" value="Unassembled WGS sequence"/>
</dbReference>
<dbReference type="Gene3D" id="3.20.20.150">
    <property type="entry name" value="Divalent-metal-dependent TIM barrel enzymes"/>
    <property type="match status" value="2"/>
</dbReference>
<evidence type="ECO:0000313" key="10">
    <source>
        <dbReference type="EMBL" id="GAT63581.1"/>
    </source>
</evidence>
<protein>
    <recommendedName>
        <fullName evidence="5 9">Mannonate dehydratase</fullName>
        <ecNumber evidence="5 9">4.2.1.8</ecNumber>
    </recommendedName>
    <alternativeName>
        <fullName evidence="9">D-mannonate hydro-lyase</fullName>
    </alternativeName>
</protein>
<comment type="similarity">
    <text evidence="4 9">Belongs to the mannonate dehydratase family.</text>
</comment>
<evidence type="ECO:0000256" key="5">
    <source>
        <dbReference type="ARBA" id="ARBA00012927"/>
    </source>
</evidence>
<dbReference type="HAMAP" id="MF_00106">
    <property type="entry name" value="UxuA"/>
    <property type="match status" value="1"/>
</dbReference>
<dbReference type="Pfam" id="PF03786">
    <property type="entry name" value="UxuA"/>
    <property type="match status" value="1"/>
</dbReference>
<comment type="caution">
    <text evidence="10">The sequence shown here is derived from an EMBL/GenBank/DDBJ whole genome shotgun (WGS) entry which is preliminary data.</text>
</comment>